<protein>
    <submittedName>
        <fullName evidence="1">Uncharacterized protein</fullName>
    </submittedName>
</protein>
<dbReference type="AlphaFoldDB" id="A0A4R5QH17"/>
<reference evidence="1 2" key="1">
    <citation type="journal article" date="2016" name="J. Microbiol.">
        <title>Dankookia rubra gen. nov., sp. nov., an alphaproteobacterium isolated from sediment of a shallow stream.</title>
        <authorList>
            <person name="Kim W.H."/>
            <person name="Kim D.H."/>
            <person name="Kang K."/>
            <person name="Ahn T.Y."/>
        </authorList>
    </citation>
    <scope>NUCLEOTIDE SEQUENCE [LARGE SCALE GENOMIC DNA]</scope>
    <source>
        <strain evidence="1 2">JCM30602</strain>
    </source>
</reference>
<keyword evidence="2" id="KW-1185">Reference proteome</keyword>
<name>A0A4R5QH17_9PROT</name>
<proteinExistence type="predicted"/>
<dbReference type="EMBL" id="SMSJ01000012">
    <property type="protein sequence ID" value="TDH62396.1"/>
    <property type="molecule type" value="Genomic_DNA"/>
</dbReference>
<accession>A0A4R5QH17</accession>
<dbReference type="RefSeq" id="WP_133288910.1">
    <property type="nucleotide sequence ID" value="NZ_SMSJ01000012.1"/>
</dbReference>
<gene>
    <name evidence="1" type="ORF">E2C06_12375</name>
</gene>
<dbReference type="OrthoDB" id="9785695at2"/>
<dbReference type="Proteomes" id="UP000295096">
    <property type="component" value="Unassembled WGS sequence"/>
</dbReference>
<evidence type="ECO:0000313" key="1">
    <source>
        <dbReference type="EMBL" id="TDH62396.1"/>
    </source>
</evidence>
<evidence type="ECO:0000313" key="2">
    <source>
        <dbReference type="Proteomes" id="UP000295096"/>
    </source>
</evidence>
<sequence length="175" mass="19170">MALLFALIHQRSTTLPLIVGGDCEAGDWWDVTDAELEVFGLDDALYPLCIAALDAYTAFSGEGGKLDGHPLIVAARAERPDLAQATPEAEAFAAFAAATVGLDAEDAWKAWGKQQGYYLRHGLIGFDRCSELARERDQGMHRVRRLRRFTNSLGPLARLLLPIEDNQMQGGRWGA</sequence>
<comment type="caution">
    <text evidence="1">The sequence shown here is derived from an EMBL/GenBank/DDBJ whole genome shotgun (WGS) entry which is preliminary data.</text>
</comment>
<organism evidence="1 2">
    <name type="scientific">Dankookia rubra</name>
    <dbReference type="NCBI Taxonomy" id="1442381"/>
    <lineage>
        <taxon>Bacteria</taxon>
        <taxon>Pseudomonadati</taxon>
        <taxon>Pseudomonadota</taxon>
        <taxon>Alphaproteobacteria</taxon>
        <taxon>Acetobacterales</taxon>
        <taxon>Roseomonadaceae</taxon>
        <taxon>Dankookia</taxon>
    </lineage>
</organism>